<proteinExistence type="inferred from homology"/>
<organism evidence="12 13">
    <name type="scientific">Gordonia terrae</name>
    <dbReference type="NCBI Taxonomy" id="2055"/>
    <lineage>
        <taxon>Bacteria</taxon>
        <taxon>Bacillati</taxon>
        <taxon>Actinomycetota</taxon>
        <taxon>Actinomycetes</taxon>
        <taxon>Mycobacteriales</taxon>
        <taxon>Gordoniaceae</taxon>
        <taxon>Gordonia</taxon>
    </lineage>
</organism>
<dbReference type="PANTHER" id="PTHR43646:SF2">
    <property type="entry name" value="GLYCOSYLTRANSFERASE 2-LIKE DOMAIN-CONTAINING PROTEIN"/>
    <property type="match status" value="1"/>
</dbReference>
<dbReference type="Proteomes" id="UP000247118">
    <property type="component" value="Chromosome"/>
</dbReference>
<dbReference type="AlphaFoldDB" id="A0AAD0KG04"/>
<dbReference type="CDD" id="cd00761">
    <property type="entry name" value="Glyco_tranf_GTA_type"/>
    <property type="match status" value="1"/>
</dbReference>
<comment type="function">
    <text evidence="6">Catalyzes the glycosylation of 4,4'-diaponeurosporenoate, i.e. the esterification of glucose at the C1'' position with the carboxyl group of 4,4'-diaponeurosporenic acid, to form glycosyl-4,4'-diaponeurosporenoate. This is a step in the biosynthesis of staphyloxanthin, an orange pigment present in most staphylococci strains.</text>
</comment>
<feature type="domain" description="Glycosyltransferase 2-like" evidence="11">
    <location>
        <begin position="19"/>
        <end position="180"/>
    </location>
</feature>
<feature type="transmembrane region" description="Helical" evidence="10">
    <location>
        <begin position="252"/>
        <end position="276"/>
    </location>
</feature>
<reference evidence="12 13" key="1">
    <citation type="submission" date="2018-05" db="EMBL/GenBank/DDBJ databases">
        <title>Complete genome sequence of Gordonia terrae NRRL B-16283.</title>
        <authorList>
            <person name="Garlena R.A."/>
            <person name="Russell D.A."/>
            <person name="Hatfull G.F."/>
        </authorList>
    </citation>
    <scope>NUCLEOTIDE SEQUENCE [LARGE SCALE GENOMIC DNA]</scope>
    <source>
        <strain evidence="12 13">NRRL B-16283</strain>
    </source>
</reference>
<keyword evidence="3" id="KW-0328">Glycosyltransferase</keyword>
<sequence>MTDRSARGADTMSTPITFSVVVPVYNEEDTIGECLARLAAQSDRITEIVVVDNNSTDGSRAVIDAWRSTHPWIRVIDEARQGLVYARNSGLDAATGDLVARIDADTRVPPDWASTIVEFFAADVGEDWAALCGRGEAYDVPLAGRFDRWKTRLHPLNRLRREKPVTEVPVLYGSNMVLRRTTWAAIRDLVSTRRNIFEDVDMGLCVSDAGGRNAFLRALTVGVSPRRMETGMVPFVHYMSFLPRTFLLHRRFGLAAGAAAVYVPAIAVAHAMRLVVLRSYDSRTGRIDPRNLLRGGGSDRVLP</sequence>
<evidence type="ECO:0000313" key="13">
    <source>
        <dbReference type="Proteomes" id="UP000247118"/>
    </source>
</evidence>
<dbReference type="Gene3D" id="3.90.550.10">
    <property type="entry name" value="Spore Coat Polysaccharide Biosynthesis Protein SpsA, Chain A"/>
    <property type="match status" value="1"/>
</dbReference>
<evidence type="ECO:0000256" key="5">
    <source>
        <dbReference type="ARBA" id="ARBA00023136"/>
    </source>
</evidence>
<dbReference type="PANTHER" id="PTHR43646">
    <property type="entry name" value="GLYCOSYLTRANSFERASE"/>
    <property type="match status" value="1"/>
</dbReference>
<comment type="subcellular location">
    <subcellularLocation>
        <location evidence="1">Cell membrane</location>
    </subcellularLocation>
</comment>
<evidence type="ECO:0000259" key="11">
    <source>
        <dbReference type="Pfam" id="PF00535"/>
    </source>
</evidence>
<dbReference type="Pfam" id="PF00535">
    <property type="entry name" value="Glycos_transf_2"/>
    <property type="match status" value="1"/>
</dbReference>
<name>A0AAD0KG04_9ACTN</name>
<comment type="similarity">
    <text evidence="8">Belongs to the glycosyltransferase 2 family. CrtQ subfamily.</text>
</comment>
<keyword evidence="5 10" id="KW-0472">Membrane</keyword>
<evidence type="ECO:0000256" key="6">
    <source>
        <dbReference type="ARBA" id="ARBA00037281"/>
    </source>
</evidence>
<comment type="pathway">
    <text evidence="7">Carotenoid biosynthesis; staphyloxanthin biosynthesis; staphyloxanthin from farnesyl diphosphate: step 4/5.</text>
</comment>
<accession>A0AAD0KG04</accession>
<evidence type="ECO:0000256" key="4">
    <source>
        <dbReference type="ARBA" id="ARBA00022679"/>
    </source>
</evidence>
<dbReference type="InterPro" id="IPR029044">
    <property type="entry name" value="Nucleotide-diphossugar_trans"/>
</dbReference>
<keyword evidence="4 12" id="KW-0808">Transferase</keyword>
<dbReference type="InterPro" id="IPR001173">
    <property type="entry name" value="Glyco_trans_2-like"/>
</dbReference>
<protein>
    <recommendedName>
        <fullName evidence="9">4,4'-diaponeurosporenoate glycosyltransferase</fullName>
    </recommendedName>
</protein>
<evidence type="ECO:0000256" key="9">
    <source>
        <dbReference type="ARBA" id="ARBA00040345"/>
    </source>
</evidence>
<gene>
    <name evidence="12" type="ORF">DLJ61_09915</name>
</gene>
<dbReference type="GO" id="GO:0005886">
    <property type="term" value="C:plasma membrane"/>
    <property type="evidence" value="ECO:0007669"/>
    <property type="project" value="UniProtKB-SubCell"/>
</dbReference>
<evidence type="ECO:0000256" key="10">
    <source>
        <dbReference type="SAM" id="Phobius"/>
    </source>
</evidence>
<keyword evidence="10" id="KW-1133">Transmembrane helix</keyword>
<evidence type="ECO:0000313" key="12">
    <source>
        <dbReference type="EMBL" id="AWO86717.1"/>
    </source>
</evidence>
<dbReference type="EMBL" id="CP029604">
    <property type="protein sequence ID" value="AWO86717.1"/>
    <property type="molecule type" value="Genomic_DNA"/>
</dbReference>
<evidence type="ECO:0000256" key="8">
    <source>
        <dbReference type="ARBA" id="ARBA00038120"/>
    </source>
</evidence>
<evidence type="ECO:0000256" key="3">
    <source>
        <dbReference type="ARBA" id="ARBA00022676"/>
    </source>
</evidence>
<evidence type="ECO:0000256" key="1">
    <source>
        <dbReference type="ARBA" id="ARBA00004236"/>
    </source>
</evidence>
<dbReference type="GO" id="GO:0016757">
    <property type="term" value="F:glycosyltransferase activity"/>
    <property type="evidence" value="ECO:0007669"/>
    <property type="project" value="UniProtKB-KW"/>
</dbReference>
<keyword evidence="10" id="KW-0812">Transmembrane</keyword>
<evidence type="ECO:0000256" key="2">
    <source>
        <dbReference type="ARBA" id="ARBA00022475"/>
    </source>
</evidence>
<dbReference type="SUPFAM" id="SSF53448">
    <property type="entry name" value="Nucleotide-diphospho-sugar transferases"/>
    <property type="match status" value="1"/>
</dbReference>
<keyword evidence="2" id="KW-1003">Cell membrane</keyword>
<evidence type="ECO:0000256" key="7">
    <source>
        <dbReference type="ARBA" id="ARBA00037904"/>
    </source>
</evidence>